<reference evidence="2 3" key="1">
    <citation type="submission" date="2023-05" db="EMBL/GenBank/DDBJ databases">
        <authorList>
            <person name="Gao F."/>
        </authorList>
    </citation>
    <scope>NUCLEOTIDE SEQUENCE [LARGE SCALE GENOMIC DNA]</scope>
    <source>
        <strain evidence="2 3">MIMF12</strain>
    </source>
</reference>
<sequence length="132" mass="13276">VTAQALTPLPASPGPLGFPLPGGRVSQPYGSNGAQWSVLEAAEGTQAVASLEGNVIATTYYASLGWVVLLDHGATVTAYFGLQDAAVEVGARVGTGTPLGTVGGSPIFGPGRMAFQLNAVSGNSRRPVPPPF</sequence>
<dbReference type="Pfam" id="PF01551">
    <property type="entry name" value="Peptidase_M23"/>
    <property type="match status" value="1"/>
</dbReference>
<proteinExistence type="predicted"/>
<organism evidence="2 3">
    <name type="scientific">Deinococcus rhizophilus</name>
    <dbReference type="NCBI Taxonomy" id="3049544"/>
    <lineage>
        <taxon>Bacteria</taxon>
        <taxon>Thermotogati</taxon>
        <taxon>Deinococcota</taxon>
        <taxon>Deinococci</taxon>
        <taxon>Deinococcales</taxon>
        <taxon>Deinococcaceae</taxon>
        <taxon>Deinococcus</taxon>
    </lineage>
</organism>
<keyword evidence="3" id="KW-1185">Reference proteome</keyword>
<name>A0ABT7JJV7_9DEIO</name>
<comment type="caution">
    <text evidence="2">The sequence shown here is derived from an EMBL/GenBank/DDBJ whole genome shotgun (WGS) entry which is preliminary data.</text>
</comment>
<dbReference type="EC" id="3.4.-.-" evidence="2"/>
<evidence type="ECO:0000313" key="3">
    <source>
        <dbReference type="Proteomes" id="UP001302059"/>
    </source>
</evidence>
<feature type="non-terminal residue" evidence="2">
    <location>
        <position position="1"/>
    </location>
</feature>
<evidence type="ECO:0000259" key="1">
    <source>
        <dbReference type="Pfam" id="PF01551"/>
    </source>
</evidence>
<dbReference type="RefSeq" id="WP_285524847.1">
    <property type="nucleotide sequence ID" value="NZ_JASNGB010000185.1"/>
</dbReference>
<dbReference type="CDD" id="cd12797">
    <property type="entry name" value="M23_peptidase"/>
    <property type="match status" value="1"/>
</dbReference>
<keyword evidence="2" id="KW-0378">Hydrolase</keyword>
<dbReference type="SUPFAM" id="SSF51261">
    <property type="entry name" value="Duplicated hybrid motif"/>
    <property type="match status" value="1"/>
</dbReference>
<dbReference type="InterPro" id="IPR016047">
    <property type="entry name" value="M23ase_b-sheet_dom"/>
</dbReference>
<protein>
    <submittedName>
        <fullName evidence="2">M23 family metallopeptidase</fullName>
        <ecNumber evidence="2">3.4.-.-</ecNumber>
    </submittedName>
</protein>
<gene>
    <name evidence="2" type="ORF">QOL99_14470</name>
</gene>
<evidence type="ECO:0000313" key="2">
    <source>
        <dbReference type="EMBL" id="MDL2345343.1"/>
    </source>
</evidence>
<dbReference type="Gene3D" id="2.70.70.10">
    <property type="entry name" value="Glucose Permease (Domain IIA)"/>
    <property type="match status" value="1"/>
</dbReference>
<dbReference type="EMBL" id="JASNGB010000185">
    <property type="protein sequence ID" value="MDL2345343.1"/>
    <property type="molecule type" value="Genomic_DNA"/>
</dbReference>
<dbReference type="GO" id="GO:0016787">
    <property type="term" value="F:hydrolase activity"/>
    <property type="evidence" value="ECO:0007669"/>
    <property type="project" value="UniProtKB-KW"/>
</dbReference>
<dbReference type="InterPro" id="IPR011055">
    <property type="entry name" value="Dup_hybrid_motif"/>
</dbReference>
<feature type="domain" description="M23ase beta-sheet core" evidence="1">
    <location>
        <begin position="39"/>
        <end position="106"/>
    </location>
</feature>
<accession>A0ABT7JJV7</accession>
<dbReference type="Proteomes" id="UP001302059">
    <property type="component" value="Unassembled WGS sequence"/>
</dbReference>